<accession>A0ABW2HPK2</accession>
<evidence type="ECO:0000313" key="3">
    <source>
        <dbReference type="Proteomes" id="UP001596548"/>
    </source>
</evidence>
<evidence type="ECO:0000256" key="1">
    <source>
        <dbReference type="SAM" id="SignalP"/>
    </source>
</evidence>
<feature type="chain" id="PRO_5046243042" evidence="1">
    <location>
        <begin position="23"/>
        <end position="89"/>
    </location>
</feature>
<dbReference type="EMBL" id="JBHTBJ010000006">
    <property type="protein sequence ID" value="MFC7274701.1"/>
    <property type="molecule type" value="Genomic_DNA"/>
</dbReference>
<organism evidence="2 3">
    <name type="scientific">Paractinoplanes rhizophilus</name>
    <dbReference type="NCBI Taxonomy" id="1416877"/>
    <lineage>
        <taxon>Bacteria</taxon>
        <taxon>Bacillati</taxon>
        <taxon>Actinomycetota</taxon>
        <taxon>Actinomycetes</taxon>
        <taxon>Micromonosporales</taxon>
        <taxon>Micromonosporaceae</taxon>
        <taxon>Paractinoplanes</taxon>
    </lineage>
</organism>
<sequence length="89" mass="9701">MRRPVMYLAGLFLATGASLALAGPANAAPSHDHHNRHCHHDGWGWGGHDFGDDYTYVNHTDINSHNSWKLIDLGLLNLGGFGGDKVEPQ</sequence>
<gene>
    <name evidence="2" type="ORF">ACFQS1_11965</name>
</gene>
<reference evidence="3" key="1">
    <citation type="journal article" date="2019" name="Int. J. Syst. Evol. Microbiol.">
        <title>The Global Catalogue of Microorganisms (GCM) 10K type strain sequencing project: providing services to taxonomists for standard genome sequencing and annotation.</title>
        <authorList>
            <consortium name="The Broad Institute Genomics Platform"/>
            <consortium name="The Broad Institute Genome Sequencing Center for Infectious Disease"/>
            <person name="Wu L."/>
            <person name="Ma J."/>
        </authorList>
    </citation>
    <scope>NUCLEOTIDE SEQUENCE [LARGE SCALE GENOMIC DNA]</scope>
    <source>
        <strain evidence="3">XZYJT-10</strain>
    </source>
</reference>
<dbReference type="Proteomes" id="UP001596548">
    <property type="component" value="Unassembled WGS sequence"/>
</dbReference>
<name>A0ABW2HPK2_9ACTN</name>
<proteinExistence type="predicted"/>
<evidence type="ECO:0000313" key="2">
    <source>
        <dbReference type="EMBL" id="MFC7274701.1"/>
    </source>
</evidence>
<keyword evidence="3" id="KW-1185">Reference proteome</keyword>
<keyword evidence="1" id="KW-0732">Signal</keyword>
<comment type="caution">
    <text evidence="2">The sequence shown here is derived from an EMBL/GenBank/DDBJ whole genome shotgun (WGS) entry which is preliminary data.</text>
</comment>
<protein>
    <submittedName>
        <fullName evidence="2">Uncharacterized protein</fullName>
    </submittedName>
</protein>
<feature type="signal peptide" evidence="1">
    <location>
        <begin position="1"/>
        <end position="22"/>
    </location>
</feature>
<dbReference type="RefSeq" id="WP_378966935.1">
    <property type="nucleotide sequence ID" value="NZ_JBHTBJ010000006.1"/>
</dbReference>